<dbReference type="InterPro" id="IPR025588">
    <property type="entry name" value="YcxB-like_C"/>
</dbReference>
<accession>A0A4Q0I6Z4</accession>
<dbReference type="AlphaFoldDB" id="A0A4Q0I6Z4"/>
<proteinExistence type="predicted"/>
<dbReference type="RefSeq" id="WP_128705696.1">
    <property type="nucleotide sequence ID" value="NZ_RLII01000002.1"/>
</dbReference>
<evidence type="ECO:0000313" key="3">
    <source>
        <dbReference type="EMBL" id="RXE60120.1"/>
    </source>
</evidence>
<feature type="domain" description="YcxB-like C-terminal" evidence="2">
    <location>
        <begin position="112"/>
        <end position="170"/>
    </location>
</feature>
<protein>
    <submittedName>
        <fullName evidence="3">YcxB family protein</fullName>
    </submittedName>
</protein>
<feature type="transmembrane region" description="Helical" evidence="1">
    <location>
        <begin position="31"/>
        <end position="56"/>
    </location>
</feature>
<name>A0A4Q0I6Z4_9FIRM</name>
<comment type="caution">
    <text evidence="3">The sequence shown here is derived from an EMBL/GenBank/DDBJ whole genome shotgun (WGS) entry which is preliminary data.</text>
</comment>
<organism evidence="3 4">
    <name type="scientific">Acetivibrio mesophilus</name>
    <dbReference type="NCBI Taxonomy" id="2487273"/>
    <lineage>
        <taxon>Bacteria</taxon>
        <taxon>Bacillati</taxon>
        <taxon>Bacillota</taxon>
        <taxon>Clostridia</taxon>
        <taxon>Eubacteriales</taxon>
        <taxon>Oscillospiraceae</taxon>
        <taxon>Acetivibrio</taxon>
    </lineage>
</organism>
<dbReference type="OrthoDB" id="9792641at2"/>
<feature type="transmembrane region" description="Helical" evidence="1">
    <location>
        <begin position="62"/>
        <end position="84"/>
    </location>
</feature>
<keyword evidence="1" id="KW-0812">Transmembrane</keyword>
<sequence>MNSIKVNVKYRLKDFRDLYLATRYKGIMGKIGLIISFFLILIISLLVLITMIYILIEHEDTETILFLIFSIIFALGFFVLFRLAPFLLDYSIRKDKFANDRSLQILNCIEVTEEKITLSTSEGTNTFSWNDIYKVQELRPCFLIYFSPFKLLMIPKRCFASQEHLVDFRGILYSSSLNKRKLKLKNYKLKSSSPDYGEIELITQPVTEYFEVDNEENPEIVIDVTIEKKDLLITNFIVLYKNPIIIIITLLGLLFFISGILNLDSGINLATILLGAFFAFLLPIMLLINVNRMYNNDATLKKPFKYSFYTNHYTIDYSAGTNRVECANLEKIVEIKSSFLLYISPKLFHMIPKRVFAGKEDELEKFRQLIHKYRSYKSRPKI</sequence>
<reference evidence="4" key="1">
    <citation type="submission" date="2018-11" db="EMBL/GenBank/DDBJ databases">
        <title>Genome sequencing of a novel mesophilic and cellulolytic organism within the genus Hungateiclostridium.</title>
        <authorList>
            <person name="Rettenmaier R."/>
            <person name="Liebl W."/>
            <person name="Zverlov V."/>
        </authorList>
    </citation>
    <scope>NUCLEOTIDE SEQUENCE [LARGE SCALE GENOMIC DNA]</scope>
    <source>
        <strain evidence="4">N2K1</strain>
    </source>
</reference>
<evidence type="ECO:0000259" key="2">
    <source>
        <dbReference type="Pfam" id="PF14317"/>
    </source>
</evidence>
<keyword evidence="4" id="KW-1185">Reference proteome</keyword>
<dbReference type="Proteomes" id="UP000289166">
    <property type="component" value="Unassembled WGS sequence"/>
</dbReference>
<feature type="transmembrane region" description="Helical" evidence="1">
    <location>
        <begin position="267"/>
        <end position="288"/>
    </location>
</feature>
<feature type="domain" description="YcxB-like C-terminal" evidence="2">
    <location>
        <begin position="308"/>
        <end position="370"/>
    </location>
</feature>
<evidence type="ECO:0000313" key="4">
    <source>
        <dbReference type="Proteomes" id="UP000289166"/>
    </source>
</evidence>
<dbReference type="Pfam" id="PF14317">
    <property type="entry name" value="YcxB"/>
    <property type="match status" value="2"/>
</dbReference>
<evidence type="ECO:0000256" key="1">
    <source>
        <dbReference type="SAM" id="Phobius"/>
    </source>
</evidence>
<gene>
    <name evidence="3" type="ORF">EFD62_02490</name>
</gene>
<keyword evidence="1" id="KW-1133">Transmembrane helix</keyword>
<keyword evidence="1" id="KW-0472">Membrane</keyword>
<feature type="transmembrane region" description="Helical" evidence="1">
    <location>
        <begin position="238"/>
        <end position="261"/>
    </location>
</feature>
<dbReference type="EMBL" id="RLII01000002">
    <property type="protein sequence ID" value="RXE60120.1"/>
    <property type="molecule type" value="Genomic_DNA"/>
</dbReference>